<proteinExistence type="predicted"/>
<keyword evidence="1" id="KW-0472">Membrane</keyword>
<dbReference type="PANTHER" id="PTHR12771">
    <property type="entry name" value="ENGULFMENT AND CELL MOTILITY"/>
    <property type="match status" value="1"/>
</dbReference>
<feature type="transmembrane region" description="Helical" evidence="1">
    <location>
        <begin position="213"/>
        <end position="234"/>
    </location>
</feature>
<organism evidence="3">
    <name type="scientific">Schizaphis graminum</name>
    <name type="common">Green bug aphid</name>
    <dbReference type="NCBI Taxonomy" id="13262"/>
    <lineage>
        <taxon>Eukaryota</taxon>
        <taxon>Metazoa</taxon>
        <taxon>Ecdysozoa</taxon>
        <taxon>Arthropoda</taxon>
        <taxon>Hexapoda</taxon>
        <taxon>Insecta</taxon>
        <taxon>Pterygota</taxon>
        <taxon>Neoptera</taxon>
        <taxon>Paraneoptera</taxon>
        <taxon>Hemiptera</taxon>
        <taxon>Sternorrhyncha</taxon>
        <taxon>Aphidomorpha</taxon>
        <taxon>Aphidoidea</taxon>
        <taxon>Aphididae</taxon>
        <taxon>Aphidini</taxon>
        <taxon>Schizaphis</taxon>
    </lineage>
</organism>
<accession>A0A2S2NI01</accession>
<evidence type="ECO:0000259" key="2">
    <source>
        <dbReference type="PROSITE" id="PS51335"/>
    </source>
</evidence>
<keyword evidence="1" id="KW-1133">Transmembrane helix</keyword>
<dbReference type="AlphaFoldDB" id="A0A2S2NI01"/>
<keyword evidence="1" id="KW-0812">Transmembrane</keyword>
<dbReference type="GO" id="GO:0005096">
    <property type="term" value="F:GTPase activator activity"/>
    <property type="evidence" value="ECO:0007669"/>
    <property type="project" value="TreeGrafter"/>
</dbReference>
<dbReference type="EMBL" id="GGMR01004191">
    <property type="protein sequence ID" value="MBY16810.1"/>
    <property type="molecule type" value="Transcribed_RNA"/>
</dbReference>
<dbReference type="PANTHER" id="PTHR12771:SF51">
    <property type="entry name" value="LD01482P"/>
    <property type="match status" value="1"/>
</dbReference>
<reference evidence="3" key="1">
    <citation type="submission" date="2018-04" db="EMBL/GenBank/DDBJ databases">
        <title>Transcriptome of Schizaphis graminum biotype I.</title>
        <authorList>
            <person name="Scully E.D."/>
            <person name="Geib S.M."/>
            <person name="Palmer N.A."/>
            <person name="Koch K."/>
            <person name="Bradshaw J."/>
            <person name="Heng-Moss T."/>
            <person name="Sarath G."/>
        </authorList>
    </citation>
    <scope>NUCLEOTIDE SEQUENCE</scope>
</reference>
<gene>
    <name evidence="3" type="primary">ELMOD2</name>
    <name evidence="3" type="ORF">g.52174</name>
</gene>
<dbReference type="Pfam" id="PF04727">
    <property type="entry name" value="ELMO_CED12"/>
    <property type="match status" value="1"/>
</dbReference>
<protein>
    <submittedName>
        <fullName evidence="3">ELMO domain-containing protein 2</fullName>
    </submittedName>
</protein>
<name>A0A2S2NI01_SCHGA</name>
<evidence type="ECO:0000256" key="1">
    <source>
        <dbReference type="SAM" id="Phobius"/>
    </source>
</evidence>
<dbReference type="InterPro" id="IPR050868">
    <property type="entry name" value="ELMO_domain-containing"/>
</dbReference>
<dbReference type="PROSITE" id="PS51335">
    <property type="entry name" value="ELMO"/>
    <property type="match status" value="1"/>
</dbReference>
<feature type="domain" description="ELMO" evidence="2">
    <location>
        <begin position="140"/>
        <end position="295"/>
    </location>
</feature>
<dbReference type="InterPro" id="IPR006816">
    <property type="entry name" value="ELMO_dom"/>
</dbReference>
<sequence>MWLYLVRNYIYWYLRKVIKWFLRQTTKLCELQRICYAQPVGARRTLNVERSLRDSNRPQIRGLLTVLDARASDRSFYLGRSIQIPNAVSTITRVKRIDQCEYERFNNALGQCVNNIWSYMQLVEEIKTSAAIPYDCTNDVHEKSLLLLWDELMPNDRLENRVTKQWQDIGFQGDDPKTDFRGMGTLGLDNLVYFASKYTHLARCALSHSMHPIHGYAFAIVGINLTSMALGLVVDGSAKTHFYNKRNAPEYEDFNEFYCYLFWKFDKFWLDAKPKDLMEFAIHRKQFETTIRQELEKSDTVFLIDVPNDNTTDVLNR</sequence>
<evidence type="ECO:0000313" key="3">
    <source>
        <dbReference type="EMBL" id="MBY16810.1"/>
    </source>
</evidence>